<dbReference type="Pfam" id="PF02518">
    <property type="entry name" value="HATPase_c"/>
    <property type="match status" value="1"/>
</dbReference>
<evidence type="ECO:0000256" key="1">
    <source>
        <dbReference type="ARBA" id="ARBA00000085"/>
    </source>
</evidence>
<keyword evidence="4" id="KW-0808">Transferase</keyword>
<organism evidence="4 5">
    <name type="scientific">Aquimonas voraii</name>
    <dbReference type="NCBI Taxonomy" id="265719"/>
    <lineage>
        <taxon>Bacteria</taxon>
        <taxon>Pseudomonadati</taxon>
        <taxon>Pseudomonadota</taxon>
        <taxon>Gammaproteobacteria</taxon>
        <taxon>Lysobacterales</taxon>
        <taxon>Lysobacteraceae</taxon>
        <taxon>Aquimonas</taxon>
    </lineage>
</organism>
<feature type="domain" description="Histidine kinase" evidence="3">
    <location>
        <begin position="17"/>
        <end position="261"/>
    </location>
</feature>
<evidence type="ECO:0000256" key="2">
    <source>
        <dbReference type="ARBA" id="ARBA00012438"/>
    </source>
</evidence>
<sequence>MSGVRAPWLLPAEQAALLAHELGNPLGIARLCTQDIEAELQAFHAQLLALAGEDLDPAVRAHFAQRFSGFAERIDTLAAAQQRMAGLVEELRAQGQGAAAASQTFDLAERLRAALRLASARSGRAIELGEESGQASEPTQPWHGPLAVLDRVLLNLAINAVQAIERRAEQEGEGFRGRLRGRCLRQDAQLVVEIDDNGIGIAPQEIDRVFERGFSRRRDSGGSGLGLSYAREAIRALGGDIGVASLPGQGTRFRLWLPAAAGQAVAAASA</sequence>
<keyword evidence="4" id="KW-0418">Kinase</keyword>
<evidence type="ECO:0000313" key="5">
    <source>
        <dbReference type="Proteomes" id="UP000199603"/>
    </source>
</evidence>
<protein>
    <recommendedName>
        <fullName evidence="2">histidine kinase</fullName>
        <ecNumber evidence="2">2.7.13.3</ecNumber>
    </recommendedName>
</protein>
<dbReference type="CDD" id="cd00075">
    <property type="entry name" value="HATPase"/>
    <property type="match status" value="1"/>
</dbReference>
<dbReference type="GO" id="GO:0004673">
    <property type="term" value="F:protein histidine kinase activity"/>
    <property type="evidence" value="ECO:0007669"/>
    <property type="project" value="UniProtKB-EC"/>
</dbReference>
<evidence type="ECO:0000259" key="3">
    <source>
        <dbReference type="PROSITE" id="PS50109"/>
    </source>
</evidence>
<dbReference type="Gene3D" id="3.30.565.10">
    <property type="entry name" value="Histidine kinase-like ATPase, C-terminal domain"/>
    <property type="match status" value="1"/>
</dbReference>
<dbReference type="InterPro" id="IPR005467">
    <property type="entry name" value="His_kinase_dom"/>
</dbReference>
<dbReference type="OrthoDB" id="9792686at2"/>
<reference evidence="4 5" key="1">
    <citation type="submission" date="2016-10" db="EMBL/GenBank/DDBJ databases">
        <authorList>
            <person name="de Groot N.N."/>
        </authorList>
    </citation>
    <scope>NUCLEOTIDE SEQUENCE [LARGE SCALE GENOMIC DNA]</scope>
    <source>
        <strain evidence="4 5">DSM 16957</strain>
    </source>
</reference>
<dbReference type="InterPro" id="IPR036890">
    <property type="entry name" value="HATPase_C_sf"/>
</dbReference>
<comment type="catalytic activity">
    <reaction evidence="1">
        <text>ATP + protein L-histidine = ADP + protein N-phospho-L-histidine.</text>
        <dbReference type="EC" id="2.7.13.3"/>
    </reaction>
</comment>
<dbReference type="SMART" id="SM00387">
    <property type="entry name" value="HATPase_c"/>
    <property type="match status" value="1"/>
</dbReference>
<dbReference type="STRING" id="265719.SAMN04488509_11255"/>
<proteinExistence type="predicted"/>
<dbReference type="InterPro" id="IPR003594">
    <property type="entry name" value="HATPase_dom"/>
</dbReference>
<keyword evidence="5" id="KW-1185">Reference proteome</keyword>
<dbReference type="PRINTS" id="PR00344">
    <property type="entry name" value="BCTRLSENSOR"/>
</dbReference>
<dbReference type="SUPFAM" id="SSF55874">
    <property type="entry name" value="ATPase domain of HSP90 chaperone/DNA topoisomerase II/histidine kinase"/>
    <property type="match status" value="1"/>
</dbReference>
<dbReference type="RefSeq" id="WP_143006714.1">
    <property type="nucleotide sequence ID" value="NZ_FNAG01000012.1"/>
</dbReference>
<accession>A0A1G6Z4Z9</accession>
<dbReference type="EC" id="2.7.13.3" evidence="2"/>
<name>A0A1G6Z4Z9_9GAMM</name>
<dbReference type="PANTHER" id="PTHR43065">
    <property type="entry name" value="SENSOR HISTIDINE KINASE"/>
    <property type="match status" value="1"/>
</dbReference>
<dbReference type="InterPro" id="IPR004358">
    <property type="entry name" value="Sig_transdc_His_kin-like_C"/>
</dbReference>
<dbReference type="PROSITE" id="PS50109">
    <property type="entry name" value="HIS_KIN"/>
    <property type="match status" value="1"/>
</dbReference>
<gene>
    <name evidence="4" type="ORF">SAMN04488509_11255</name>
</gene>
<dbReference type="Proteomes" id="UP000199603">
    <property type="component" value="Unassembled WGS sequence"/>
</dbReference>
<dbReference type="EMBL" id="FNAG01000012">
    <property type="protein sequence ID" value="SDD97710.1"/>
    <property type="molecule type" value="Genomic_DNA"/>
</dbReference>
<dbReference type="AlphaFoldDB" id="A0A1G6Z4Z9"/>
<evidence type="ECO:0000313" key="4">
    <source>
        <dbReference type="EMBL" id="SDD97710.1"/>
    </source>
</evidence>